<proteinExistence type="predicted"/>
<feature type="chain" id="PRO_5016394531" evidence="1">
    <location>
        <begin position="18"/>
        <end position="209"/>
    </location>
</feature>
<reference evidence="3" key="1">
    <citation type="submission" date="2018-04" db="EMBL/GenBank/DDBJ databases">
        <authorList>
            <person name="Lucker S."/>
            <person name="Sakoula D."/>
        </authorList>
    </citation>
    <scope>NUCLEOTIDE SEQUENCE [LARGE SCALE GENOMIC DNA]</scope>
</reference>
<name>A0A330LGY1_9BACT</name>
<keyword evidence="1" id="KW-0732">Signal</keyword>
<dbReference type="EMBL" id="OUNR01000020">
    <property type="protein sequence ID" value="SPP66433.1"/>
    <property type="molecule type" value="Genomic_DNA"/>
</dbReference>
<dbReference type="InParanoid" id="A0A330LGY1"/>
<sequence length="209" mass="23551">MVLFMAVLPLVSTSLRAESGAPLPPPTFDIPFDDIDPVVAQAELTQHITVFLNRLQTSRGSSPEVIRDQVTGDVERDERDTLVVGKHFADHGVLEGYEFQEGSLVAGHYLVLQRPVNGLNEFIDYYAALKRSLSEHYGQPREDRIVWTNDLYQPLPDYWGIAVQMGHLRYAARWDTPAGMITVELTGNHHSRLAIDYRSHAVLEPSRNT</sequence>
<dbReference type="AlphaFoldDB" id="A0A330LGY1"/>
<evidence type="ECO:0000313" key="2">
    <source>
        <dbReference type="EMBL" id="SPP66433.1"/>
    </source>
</evidence>
<accession>A0A330LGY1</accession>
<dbReference type="Proteomes" id="UP000248168">
    <property type="component" value="Unassembled WGS sequence"/>
</dbReference>
<evidence type="ECO:0000313" key="3">
    <source>
        <dbReference type="Proteomes" id="UP000248168"/>
    </source>
</evidence>
<protein>
    <submittedName>
        <fullName evidence="2">Uncharacterized protein</fullName>
    </submittedName>
</protein>
<organism evidence="2 3">
    <name type="scientific">Nitrospira lenta</name>
    <dbReference type="NCBI Taxonomy" id="1436998"/>
    <lineage>
        <taxon>Bacteria</taxon>
        <taxon>Pseudomonadati</taxon>
        <taxon>Nitrospirota</taxon>
        <taxon>Nitrospiria</taxon>
        <taxon>Nitrospirales</taxon>
        <taxon>Nitrospiraceae</taxon>
        <taxon>Nitrospira</taxon>
    </lineage>
</organism>
<gene>
    <name evidence="2" type="ORF">NITLEN_70023</name>
</gene>
<evidence type="ECO:0000256" key="1">
    <source>
        <dbReference type="SAM" id="SignalP"/>
    </source>
</evidence>
<keyword evidence="3" id="KW-1185">Reference proteome</keyword>
<feature type="signal peptide" evidence="1">
    <location>
        <begin position="1"/>
        <end position="17"/>
    </location>
</feature>